<accession>X1UJY8</accession>
<sequence length="117" mass="13535">METNVEATEIPGPVKKDVIVPDTGPNMTRIQSQYPILKKHPDIKHTFEVFNPGKTEATIVVPGLNQEDVERFRRGRMFRQIVEELDDTVILFNWPLYTHIPEYTAAQLEDLCLQEEN</sequence>
<reference evidence="1" key="1">
    <citation type="journal article" date="2014" name="Front. Microbiol.">
        <title>High frequency of phylogenetically diverse reductive dehalogenase-homologous genes in deep subseafloor sedimentary metagenomes.</title>
        <authorList>
            <person name="Kawai M."/>
            <person name="Futagami T."/>
            <person name="Toyoda A."/>
            <person name="Takaki Y."/>
            <person name="Nishi S."/>
            <person name="Hori S."/>
            <person name="Arai W."/>
            <person name="Tsubouchi T."/>
            <person name="Morono Y."/>
            <person name="Uchiyama I."/>
            <person name="Ito T."/>
            <person name="Fujiyama A."/>
            <person name="Inagaki F."/>
            <person name="Takami H."/>
        </authorList>
    </citation>
    <scope>NUCLEOTIDE SEQUENCE</scope>
    <source>
        <strain evidence="1">Expedition CK06-06</strain>
    </source>
</reference>
<name>X1UJY8_9ZZZZ</name>
<protein>
    <submittedName>
        <fullName evidence="1">Uncharacterized protein</fullName>
    </submittedName>
</protein>
<gene>
    <name evidence="1" type="ORF">S12H4_40391</name>
</gene>
<evidence type="ECO:0000313" key="1">
    <source>
        <dbReference type="EMBL" id="GAI92669.1"/>
    </source>
</evidence>
<proteinExistence type="predicted"/>
<organism evidence="1">
    <name type="scientific">marine sediment metagenome</name>
    <dbReference type="NCBI Taxonomy" id="412755"/>
    <lineage>
        <taxon>unclassified sequences</taxon>
        <taxon>metagenomes</taxon>
        <taxon>ecological metagenomes</taxon>
    </lineage>
</organism>
<comment type="caution">
    <text evidence="1">The sequence shown here is derived from an EMBL/GenBank/DDBJ whole genome shotgun (WGS) entry which is preliminary data.</text>
</comment>
<dbReference type="EMBL" id="BARW01024503">
    <property type="protein sequence ID" value="GAI92669.1"/>
    <property type="molecule type" value="Genomic_DNA"/>
</dbReference>
<dbReference type="AlphaFoldDB" id="X1UJY8"/>